<name>A0A0S4SX02_CAMHY</name>
<dbReference type="RefSeq" id="WP_059435572.1">
    <property type="nucleotide sequence ID" value="NZ_FAVB01000012.1"/>
</dbReference>
<feature type="region of interest" description="Disordered" evidence="1">
    <location>
        <begin position="72"/>
        <end position="104"/>
    </location>
</feature>
<dbReference type="AlphaFoldDB" id="A0A0S4SX02"/>
<evidence type="ECO:0000313" key="2">
    <source>
        <dbReference type="EMBL" id="CUU90790.1"/>
    </source>
</evidence>
<sequence>MVIAGEIIANWDKVKEWFFKFGAWMKGIFQPVIDWFGENFGGMFDWIGEKISWIVDSFKSVGKFLGFGGDTSPNGAMTPQNTSSSWYNRFSDDEPTTSPSSHAPIGVASLSTGGTININLNGGFNIATSNGKFDLAEFEAALIDSVKRALARDERNRQNRMVAG</sequence>
<feature type="compositionally biased region" description="Polar residues" evidence="1">
    <location>
        <begin position="72"/>
        <end position="88"/>
    </location>
</feature>
<dbReference type="EMBL" id="FAVB01000012">
    <property type="protein sequence ID" value="CUU90790.1"/>
    <property type="molecule type" value="Genomic_DNA"/>
</dbReference>
<gene>
    <name evidence="2" type="ORF">ERS686654_02172</name>
</gene>
<organism evidence="2 3">
    <name type="scientific">Campylobacter hyointestinalis subsp. hyointestinalis</name>
    <dbReference type="NCBI Taxonomy" id="91352"/>
    <lineage>
        <taxon>Bacteria</taxon>
        <taxon>Pseudomonadati</taxon>
        <taxon>Campylobacterota</taxon>
        <taxon>Epsilonproteobacteria</taxon>
        <taxon>Campylobacterales</taxon>
        <taxon>Campylobacteraceae</taxon>
        <taxon>Campylobacter</taxon>
    </lineage>
</organism>
<protein>
    <submittedName>
        <fullName evidence="2">TP901 family tail tape measure protein</fullName>
    </submittedName>
</protein>
<evidence type="ECO:0000256" key="1">
    <source>
        <dbReference type="SAM" id="MobiDB-lite"/>
    </source>
</evidence>
<evidence type="ECO:0000313" key="3">
    <source>
        <dbReference type="Proteomes" id="UP000052237"/>
    </source>
</evidence>
<reference evidence="2 3" key="1">
    <citation type="submission" date="2015-11" db="EMBL/GenBank/DDBJ databases">
        <authorList>
            <consortium name="Pathogen Informatics"/>
        </authorList>
    </citation>
    <scope>NUCLEOTIDE SEQUENCE [LARGE SCALE GENOMIC DNA]</scope>
    <source>
        <strain evidence="2 3">006A-0059</strain>
    </source>
</reference>
<proteinExistence type="predicted"/>
<comment type="caution">
    <text evidence="2">The sequence shown here is derived from an EMBL/GenBank/DDBJ whole genome shotgun (WGS) entry which is preliminary data.</text>
</comment>
<accession>A0A0S4SX02</accession>
<dbReference type="Proteomes" id="UP000052237">
    <property type="component" value="Unassembled WGS sequence"/>
</dbReference>
<keyword evidence="3" id="KW-1185">Reference proteome</keyword>